<feature type="compositionally biased region" description="Low complexity" evidence="1">
    <location>
        <begin position="704"/>
        <end position="723"/>
    </location>
</feature>
<name>A0A835T9G2_CHLIN</name>
<feature type="compositionally biased region" description="Pro residues" evidence="1">
    <location>
        <begin position="2114"/>
        <end position="2126"/>
    </location>
</feature>
<feature type="region of interest" description="Disordered" evidence="1">
    <location>
        <begin position="633"/>
        <end position="771"/>
    </location>
</feature>
<feature type="transmembrane region" description="Helical" evidence="2">
    <location>
        <begin position="1497"/>
        <end position="1520"/>
    </location>
</feature>
<feature type="compositionally biased region" description="Gly residues" evidence="1">
    <location>
        <begin position="640"/>
        <end position="655"/>
    </location>
</feature>
<feature type="compositionally biased region" description="Low complexity" evidence="1">
    <location>
        <begin position="2942"/>
        <end position="2963"/>
    </location>
</feature>
<feature type="region of interest" description="Disordered" evidence="1">
    <location>
        <begin position="794"/>
        <end position="887"/>
    </location>
</feature>
<evidence type="ECO:0000256" key="2">
    <source>
        <dbReference type="SAM" id="Phobius"/>
    </source>
</evidence>
<dbReference type="OrthoDB" id="3945976at2759"/>
<feature type="region of interest" description="Disordered" evidence="1">
    <location>
        <begin position="2564"/>
        <end position="2584"/>
    </location>
</feature>
<reference evidence="3" key="1">
    <citation type="journal article" date="2020" name="bioRxiv">
        <title>Comparative genomics of Chlamydomonas.</title>
        <authorList>
            <person name="Craig R.J."/>
            <person name="Hasan A.R."/>
            <person name="Ness R.W."/>
            <person name="Keightley P.D."/>
        </authorList>
    </citation>
    <scope>NUCLEOTIDE SEQUENCE</scope>
    <source>
        <strain evidence="3">SAG 7.73</strain>
    </source>
</reference>
<comment type="caution">
    <text evidence="3">The sequence shown here is derived from an EMBL/GenBank/DDBJ whole genome shotgun (WGS) entry which is preliminary data.</text>
</comment>
<feature type="compositionally biased region" description="Gly residues" evidence="1">
    <location>
        <begin position="794"/>
        <end position="812"/>
    </location>
</feature>
<feature type="compositionally biased region" description="Basic and acidic residues" evidence="1">
    <location>
        <begin position="748"/>
        <end position="759"/>
    </location>
</feature>
<evidence type="ECO:0000313" key="4">
    <source>
        <dbReference type="Proteomes" id="UP000650467"/>
    </source>
</evidence>
<accession>A0A835T9G2</accession>
<dbReference type="EMBL" id="JAEHOC010000006">
    <property type="protein sequence ID" value="KAG2441083.1"/>
    <property type="molecule type" value="Genomic_DNA"/>
</dbReference>
<feature type="compositionally biased region" description="Acidic residues" evidence="1">
    <location>
        <begin position="813"/>
        <end position="847"/>
    </location>
</feature>
<feature type="compositionally biased region" description="Gly residues" evidence="1">
    <location>
        <begin position="3049"/>
        <end position="3063"/>
    </location>
</feature>
<organism evidence="3 4">
    <name type="scientific">Chlamydomonas incerta</name>
    <dbReference type="NCBI Taxonomy" id="51695"/>
    <lineage>
        <taxon>Eukaryota</taxon>
        <taxon>Viridiplantae</taxon>
        <taxon>Chlorophyta</taxon>
        <taxon>core chlorophytes</taxon>
        <taxon>Chlorophyceae</taxon>
        <taxon>CS clade</taxon>
        <taxon>Chlamydomonadales</taxon>
        <taxon>Chlamydomonadaceae</taxon>
        <taxon>Chlamydomonas</taxon>
    </lineage>
</organism>
<feature type="region of interest" description="Disordered" evidence="1">
    <location>
        <begin position="2996"/>
        <end position="3021"/>
    </location>
</feature>
<feature type="compositionally biased region" description="Low complexity" evidence="1">
    <location>
        <begin position="674"/>
        <end position="696"/>
    </location>
</feature>
<dbReference type="InterPro" id="IPR051425">
    <property type="entry name" value="Formin_Homology"/>
</dbReference>
<dbReference type="PANTHER" id="PTHR45725:SF1">
    <property type="entry name" value="DISHEVELLED ASSOCIATED ACTIVATOR OF MORPHOGENESIS, ISOFORM D"/>
    <property type="match status" value="1"/>
</dbReference>
<dbReference type="PANTHER" id="PTHR45725">
    <property type="entry name" value="FORMIN HOMOLOGY 2 FAMILY MEMBER"/>
    <property type="match status" value="1"/>
</dbReference>
<protein>
    <submittedName>
        <fullName evidence="3">Uncharacterized protein</fullName>
    </submittedName>
</protein>
<keyword evidence="2" id="KW-0812">Transmembrane</keyword>
<feature type="region of interest" description="Disordered" evidence="1">
    <location>
        <begin position="2939"/>
        <end position="2963"/>
    </location>
</feature>
<sequence length="3512" mass="357204">MAVNGRSPAVGGLIAILYLAIAPALLEGVIKPQLRAQPTGRSSAAASSARITVVQDAAAGVLCLQRLIDDTGGGGPAAVTGELPPELSPGSGLLYWTAKAVEDAFAPPSGSLFAARGRGGNGNGGGDDSYHRVLLGTTTIASAGGNGNETRQQQVLWAANDGWALVTQAFYRMLTLGFLLPRQLDVELSYVPSGSCDPGVTGLQVLARVPWPPQLDGGTDAGSSNSSSCPDLDGLLVLRDAEAPLDANRYYLLVDCTTTAALATTASAATAPAPLHPWSAAPLLTAAAAYSAALCGVAALAATAGLVFASRRALQRRRLSLVMALHQLQEVGRVQLPDGSFLVKVRARKPPKLPKPSKLAAAGVTAAAPAAHHGGGVGGADIYVEPERRGGRSNSLSASEPLKNNVTTAVTAAGPVAEAAEQDGQQQHQDAAALAANESPEPAHAAASPAAAPAAAARNSSSTPAGAGGGGAVPASKKPKVAAASAVPPASGQVYMAANAEIKARGDAAAAAKAAAAATSSIKIAPVPSPKPAPPPTAAVAPNERTRAAAALAEDGGGDSAGPAATTATVAAAEARRRGGGSSDGDAAAGGILADLARVGPVSAAAGRLEAIVGGVGGASTASSAISSTAAAGAQQQAGDSGGGAPSSGGPGAAGIQGSAAREAAAATESVKDPAAAGGAAKPPAAAPAGMQGKAPTPDGQRTGAATASGSAGRAVAAAALASQPKGDGDDRQQDCSEGSGGSGGEAGSEHGSLREDPMLQHGAGAGDGDGADGAVGGGLMGFLSSILGGGAGGRAGDGNDGGDGSSDGGVGGEDEDEDAGDDDAEDEEGEMGEEGEEGEGSDDGMDGDGAVISSNKGGHRSTRSARSARSRHSRRRMEGAAPAAGDVEEAAAMSAAWQAAAANAGAEAVASGGDGRGVGTATAPRHSFWDDLEEDMKEPEDDGGFAGYEFHVKTRLGAYLPLTFPTTPSFEATNVLRALLGFKYFVVLPGGGGGAAVDNDLNSSSEYAAVDSTAAAALDPTTGLPAGGAAAVGGIAAAGKLHSTHAATGGGAGPPPSVIEAWAAAAAGEDSAAAGLTPYQGYVRELEARLRRDQLVRARRHYARVHCTENVWLQVYQDGKGDSRFATERLALPNDHAARWMDAHFRATAGIGLLGARPELGMAATTAATAHERGGPQGTMNGAGGTAGSYFDAPPELLAMFRRGGGGGGGDAVAGGGGGGGGATAGVSADGDGPDGRSGGGKMPLPAAAVVPGLPESLVRPAAEVLGVAGLIEMGVSTAADGLHELWAMLQTAFGGGGGGGGTRATAVLDGGATTKALLEAVLRSLALLAVEARSPEAFTKGSLRDAGGGARAVEQLSARVQATLRATTCEVVQQFLRDLYAVPSAALPSAQKRAVVARLVHEVRVAASVAGAAAGGDAERQERERSVGGEASFEDFALMDAASRCALVWSTAEAELAAAQAALEPQSRRQAAGWRFVQAASSKARHARSALSRMLGLRVLGILLLGSLIPFAACLIAASTASLWAADGLWITNAAYWLLLIPAAVTTLLLAWDVCNAMGVSLSEALGRHRPEGPGHGVLMSNASFSSSNRIVPLVAEAAVAAEADPYAAHRPAPRPSAPPSWARSTRRWVRRLCGLLLALHIAAIIWYCLMLLAWVGLSAMLGALQAVSVLITVVSFVAVIAGHMAWLQQHAAQVRSQLGVMIAQHQKAMSSVATRLDLQSPESAIGMDARYGQAKRRQLSLVMHYQAQAMLLNVNRSSHAMEDRVAAAAVPAGWVAATLAAVTLMYGAVLVFLYLGTRAFGLAGQVGIALVAPLSGLATYAQAARSRAARARQVRRLLPAAVGQRVQTAKDVAVGREAASGGIVRLSQMPHLSNESLDMDVLVDRGIECLGAHLTSIVVLTVSSQESQQQQGTSNMPAVNKNDPGSTAALNMILRELSKLWARLTDKAPPEEEKEDLLPLVFACVTGLQRDVSVHRTDLRDIATALGVDDWRLAGGGSGQRGAPGSLHGKLPDLSHVPAESQEILRRIKALSAMVEQQPTMGGGGVYNTYTSYASNHAGTRGSGGESWPSNLFPQPQTRERTPPAGNLPPRAVSRRSPPLPAEVPYVPVHSKPPPPLPQPPQKPVGLEEAAELLARLQRCVGSAELLDTCLGAMTQRVKDTRPDADQLHAVMLGARNLDPSLITRTAAAIQDLPATVALPLAAAVAAVAALPGQVAPPLAQVTKAVQELDASRLKDVQASIDALSAENVGEVQTAINALAAGHLAAVQQAIDGLSVEHLAEVQSALDGLSTEHLAEVQKAVDGLSTEHLAEVQKAVDGLSTEHLAEVQNAVDGLSTEHLAEVQKVVDGLSTEHLAEVQKAVDGLSTEHLAQVLTVIKDLDASPVAHAATELRKLGGAIDAAVAGALAAAAALPAALEGPLKEVEARVAAINVSQLVAIQAAIDELDTSVVDRACEELPAKVATLMSGLDGAAMVERLIAAVVEALPAAVGSERASAVVAEELARMLREHDAAPAVQVDSEQLQADVRGAVRRCNVGSILGEEVRRVLEGGYYVAAVPDTGADSSSGNDAVEASPTGTDGTVATPEAATTVIAAGGGGGAAASAATSSSGRFVPGPLHPALQLMSTLAATDMVSRLEKGMAALEGCDWEALKRPQQLQVADKQPPAAQQPKPAPPVVEGGRWCSGNTRVVQAPAATSAGLEERLEKLQETANSGLADMGRIDTTVRQLEAALGQVISMLKEQPPVPNPAVTEEPKLRALLRPDREEEGEDGKGEPAAQAGVDLLAEVTRLLVVLKSDLLERMGQVESGLTAGAKETTRRVMQEVDAVARAVAAMDTSRQGAAAGAVSKDDVNYIIELLEGADVKLEEADGKLSAIRDAYAGLPSRLEVALGAGLGQRPLFCEGREGLPPRMTLAAMLDELRGDLLARLTATAESAGAVSATQAQEQQQQTDKPAASTGGSSSILSSAVLLTELAVATRLLRELHVKLDSVAAEVVDPDGGDDSGGDGQGAEAGGAGAVPLKRQVRSVSGVVRRLEAWLKGEEPQHQDGGGSSSGHGGGGGRWPSLSAMLQPMLDESEEQIIAATLAGTEEQINAAEGRLTARVRELQGDETDLLDLSALPPAGAAAAAAAAGGGTVAIAGNWPVLKRRRPAASDIYRLLPEVLVALRDLRSQPVVVAAAPAAAQPQQQGPLAGAVGGLLGKWQSATVMSSIAELRSRMEQLHVLFASSGDVWRMAVPKFVEAARDMLADMLDMHRFTDRLRDPEHGATLMQVVERLLLHAFQQQQARISSGPAAGKVLEARQARKQVTRRTLEKLEALPLSPYLRDAVLTKHKAQLVRFTDPDWLEFTEWLEEHGKEVGLRMVAVNEFTSAPLFPAGYSQERYLEDVRKAIQGIIGGRATGGGGGSTSGRRTARIASFADASPGVSFVMGAGGDDDGGGGGFYPADDEPLMLGSPGASATKPAGSQSRRNFAQLLQSGEASAAGGPARPKSAANGGRGGSSRPVSAAPRR</sequence>
<keyword evidence="2" id="KW-0472">Membrane</keyword>
<keyword evidence="2" id="KW-1133">Transmembrane helix</keyword>
<feature type="region of interest" description="Disordered" evidence="1">
    <location>
        <begin position="3040"/>
        <end position="3067"/>
    </location>
</feature>
<feature type="compositionally biased region" description="Acidic residues" evidence="1">
    <location>
        <begin position="2997"/>
        <end position="3006"/>
    </location>
</feature>
<feature type="transmembrane region" description="Helical" evidence="2">
    <location>
        <begin position="1532"/>
        <end position="1554"/>
    </location>
</feature>
<keyword evidence="4" id="KW-1185">Reference proteome</keyword>
<feature type="transmembrane region" description="Helical" evidence="2">
    <location>
        <begin position="1768"/>
        <end position="1799"/>
    </location>
</feature>
<feature type="region of interest" description="Disordered" evidence="1">
    <location>
        <begin position="3440"/>
        <end position="3512"/>
    </location>
</feature>
<feature type="region of interest" description="Disordered" evidence="1">
    <location>
        <begin position="2061"/>
        <end position="2127"/>
    </location>
</feature>
<gene>
    <name evidence="3" type="ORF">HXX76_003936</name>
</gene>
<feature type="region of interest" description="Disordered" evidence="1">
    <location>
        <begin position="552"/>
        <end position="585"/>
    </location>
</feature>
<evidence type="ECO:0000256" key="1">
    <source>
        <dbReference type="SAM" id="MobiDB-lite"/>
    </source>
</evidence>
<proteinExistence type="predicted"/>
<feature type="transmembrane region" description="Helical" evidence="2">
    <location>
        <begin position="1805"/>
        <end position="1826"/>
    </location>
</feature>
<feature type="compositionally biased region" description="Basic residues" evidence="1">
    <location>
        <begin position="858"/>
        <end position="876"/>
    </location>
</feature>
<evidence type="ECO:0000313" key="3">
    <source>
        <dbReference type="EMBL" id="KAG2441083.1"/>
    </source>
</evidence>
<feature type="region of interest" description="Disordered" evidence="1">
    <location>
        <begin position="418"/>
        <end position="476"/>
    </location>
</feature>
<feature type="compositionally biased region" description="Low complexity" evidence="1">
    <location>
        <begin position="656"/>
        <end position="667"/>
    </location>
</feature>
<feature type="compositionally biased region" description="Low complexity" evidence="1">
    <location>
        <begin position="418"/>
        <end position="465"/>
    </location>
</feature>
<feature type="compositionally biased region" description="Polar residues" evidence="1">
    <location>
        <begin position="3465"/>
        <end position="3481"/>
    </location>
</feature>
<feature type="compositionally biased region" description="Gly residues" evidence="1">
    <location>
        <begin position="1212"/>
        <end position="1225"/>
    </location>
</feature>
<feature type="compositionally biased region" description="Gly residues" evidence="1">
    <location>
        <begin position="3007"/>
        <end position="3018"/>
    </location>
</feature>
<feature type="transmembrane region" description="Helical" evidence="2">
    <location>
        <begin position="1635"/>
        <end position="1660"/>
    </location>
</feature>
<dbReference type="Proteomes" id="UP000650467">
    <property type="component" value="Unassembled WGS sequence"/>
</dbReference>
<feature type="transmembrane region" description="Helical" evidence="2">
    <location>
        <begin position="1666"/>
        <end position="1690"/>
    </location>
</feature>
<feature type="compositionally biased region" description="Polar residues" evidence="1">
    <location>
        <begin position="2071"/>
        <end position="2080"/>
    </location>
</feature>
<feature type="region of interest" description="Disordered" evidence="1">
    <location>
        <begin position="1212"/>
        <end position="1244"/>
    </location>
</feature>
<feature type="compositionally biased region" description="Low complexity" evidence="1">
    <location>
        <begin position="561"/>
        <end position="573"/>
    </location>
</feature>
<feature type="compositionally biased region" description="Polar residues" evidence="1">
    <location>
        <begin position="392"/>
        <end position="403"/>
    </location>
</feature>
<feature type="region of interest" description="Disordered" evidence="1">
    <location>
        <begin position="368"/>
        <end position="403"/>
    </location>
</feature>